<dbReference type="InterPro" id="IPR005814">
    <property type="entry name" value="Aminotrans_3"/>
</dbReference>
<dbReference type="InterPro" id="IPR050103">
    <property type="entry name" value="Class-III_PLP-dep_AT"/>
</dbReference>
<dbReference type="PROSITE" id="PS00600">
    <property type="entry name" value="AA_TRANSFER_CLASS_3"/>
    <property type="match status" value="1"/>
</dbReference>
<accession>A0ABR2VYV9</accession>
<dbReference type="InterPro" id="IPR015421">
    <property type="entry name" value="PyrdxlP-dep_Trfase_major"/>
</dbReference>
<comment type="caution">
    <text evidence="5">The sequence shown here is derived from an EMBL/GenBank/DDBJ whole genome shotgun (WGS) entry which is preliminary data.</text>
</comment>
<comment type="similarity">
    <text evidence="2 4">Belongs to the class-III pyridoxal-phosphate-dependent aminotransferase family.</text>
</comment>
<protein>
    <recommendedName>
        <fullName evidence="7">4-aminobutyrate aminotransferase</fullName>
    </recommendedName>
</protein>
<dbReference type="InterPro" id="IPR049704">
    <property type="entry name" value="Aminotrans_3_PPA_site"/>
</dbReference>
<evidence type="ECO:0000256" key="4">
    <source>
        <dbReference type="RuleBase" id="RU003560"/>
    </source>
</evidence>
<evidence type="ECO:0000256" key="2">
    <source>
        <dbReference type="ARBA" id="ARBA00008954"/>
    </source>
</evidence>
<dbReference type="Proteomes" id="UP001479436">
    <property type="component" value="Unassembled WGS sequence"/>
</dbReference>
<keyword evidence="3 4" id="KW-0663">Pyridoxal phosphate</keyword>
<dbReference type="CDD" id="cd00610">
    <property type="entry name" value="OAT_like"/>
    <property type="match status" value="1"/>
</dbReference>
<proteinExistence type="inferred from homology"/>
<gene>
    <name evidence="5" type="ORF">K7432_008261</name>
</gene>
<dbReference type="PANTHER" id="PTHR11986">
    <property type="entry name" value="AMINOTRANSFERASE CLASS III"/>
    <property type="match status" value="1"/>
</dbReference>
<dbReference type="Pfam" id="PF00202">
    <property type="entry name" value="Aminotran_3"/>
    <property type="match status" value="1"/>
</dbReference>
<sequence>MASSNTLRTLGLKHIARGIGRSTDLVISKAAGSYVYTVEGKKYLDFTTGIGVTSTGHCHPKVVKAAQDQIGNLIHGQVNIFFHEPMIKLIEKLKPIMPSKELDTFFFWNSGAEAVEAAIKLARHATGKHNVIVMQGSYHGRTIGTMSLTTSKTIYGSGFGPLMPGVYVAPFPYTLHSPTQKGISQDSLRHDLTTEYAIEQLELLLKQQTAPSDTAALIMESVLGEGGYVVPPKEYVQKVRELCDKHNILLIADEVQSGFGRTGKYFAIEHADVVPDIMVMAKGIASGFPISGIVSRKELMDKQPPGSMGGTYSGNAVSCAAAIATLQVMEEEDLLGNVAARSQEIFGRLNEALPPLLNKRDIQVDIRGAGLMVGLEFYGKGLEELQKKLNSKVSDAVAQHCFQKDMLVLTTSIYDTMRLIPPLNITKEDNQIGIEKLIESVQEVIN</sequence>
<keyword evidence="6" id="KW-1185">Reference proteome</keyword>
<evidence type="ECO:0000313" key="6">
    <source>
        <dbReference type="Proteomes" id="UP001479436"/>
    </source>
</evidence>
<comment type="cofactor">
    <cofactor evidence="1">
        <name>pyridoxal 5'-phosphate</name>
        <dbReference type="ChEBI" id="CHEBI:597326"/>
    </cofactor>
</comment>
<dbReference type="Gene3D" id="3.40.640.10">
    <property type="entry name" value="Type I PLP-dependent aspartate aminotransferase-like (Major domain)"/>
    <property type="match status" value="1"/>
</dbReference>
<organism evidence="5 6">
    <name type="scientific">Basidiobolus ranarum</name>
    <dbReference type="NCBI Taxonomy" id="34480"/>
    <lineage>
        <taxon>Eukaryota</taxon>
        <taxon>Fungi</taxon>
        <taxon>Fungi incertae sedis</taxon>
        <taxon>Zoopagomycota</taxon>
        <taxon>Entomophthoromycotina</taxon>
        <taxon>Basidiobolomycetes</taxon>
        <taxon>Basidiobolales</taxon>
        <taxon>Basidiobolaceae</taxon>
        <taxon>Basidiobolus</taxon>
    </lineage>
</organism>
<dbReference type="Gene3D" id="3.90.1150.10">
    <property type="entry name" value="Aspartate Aminotransferase, domain 1"/>
    <property type="match status" value="1"/>
</dbReference>
<evidence type="ECO:0000313" key="5">
    <source>
        <dbReference type="EMBL" id="KAK9710686.1"/>
    </source>
</evidence>
<evidence type="ECO:0000256" key="3">
    <source>
        <dbReference type="ARBA" id="ARBA00022898"/>
    </source>
</evidence>
<dbReference type="PANTHER" id="PTHR11986:SF58">
    <property type="entry name" value="LEUCINE_METHIONINE RACEMASE"/>
    <property type="match status" value="1"/>
</dbReference>
<dbReference type="SUPFAM" id="SSF53383">
    <property type="entry name" value="PLP-dependent transferases"/>
    <property type="match status" value="1"/>
</dbReference>
<dbReference type="InterPro" id="IPR015422">
    <property type="entry name" value="PyrdxlP-dep_Trfase_small"/>
</dbReference>
<name>A0ABR2VYV9_9FUNG</name>
<dbReference type="EMBL" id="JASJQH010007325">
    <property type="protein sequence ID" value="KAK9710686.1"/>
    <property type="molecule type" value="Genomic_DNA"/>
</dbReference>
<evidence type="ECO:0000256" key="1">
    <source>
        <dbReference type="ARBA" id="ARBA00001933"/>
    </source>
</evidence>
<evidence type="ECO:0008006" key="7">
    <source>
        <dbReference type="Google" id="ProtNLM"/>
    </source>
</evidence>
<dbReference type="PIRSF" id="PIRSF000521">
    <property type="entry name" value="Transaminase_4ab_Lys_Orn"/>
    <property type="match status" value="1"/>
</dbReference>
<reference evidence="5 6" key="1">
    <citation type="submission" date="2023-04" db="EMBL/GenBank/DDBJ databases">
        <title>Genome of Basidiobolus ranarum AG-B5.</title>
        <authorList>
            <person name="Stajich J.E."/>
            <person name="Carter-House D."/>
            <person name="Gryganskyi A."/>
        </authorList>
    </citation>
    <scope>NUCLEOTIDE SEQUENCE [LARGE SCALE GENOMIC DNA]</scope>
    <source>
        <strain evidence="5 6">AG-B5</strain>
    </source>
</reference>
<dbReference type="InterPro" id="IPR015424">
    <property type="entry name" value="PyrdxlP-dep_Trfase"/>
</dbReference>